<sequence length="261" mass="28568">MTTQHSSQDQERAVALDEALSAFEEALALINGQQEPGFYGVILHDIGDVHKARGDADQAVVNYRQAVQYKQLDGARDPGDLVTTMLSLADSLIDGMKLPQARSALDDARDLLATHAPEMEQDRRAVRVHRLGQTYERLGDAGEQGAYDEALSAYRIALDLVERPTDPVSYATVLRDIGDVYQAQGRLSEAAVAYETAVECMRNQRGAERNLAALLLNLGRIRRHLGSARQMVRNDGQAEQTEDAASHVGPSGISEARDETQ</sequence>
<dbReference type="Gene3D" id="1.25.40.10">
    <property type="entry name" value="Tetratricopeptide repeat domain"/>
    <property type="match status" value="2"/>
</dbReference>
<evidence type="ECO:0000256" key="3">
    <source>
        <dbReference type="SAM" id="MobiDB-lite"/>
    </source>
</evidence>
<gene>
    <name evidence="4" type="ORF">Cba03nite_30010</name>
</gene>
<dbReference type="SUPFAM" id="SSF48452">
    <property type="entry name" value="TPR-like"/>
    <property type="match status" value="2"/>
</dbReference>
<dbReference type="PANTHER" id="PTHR45641:SF19">
    <property type="entry name" value="NEPHROCYSTIN-3"/>
    <property type="match status" value="1"/>
</dbReference>
<dbReference type="RefSeq" id="WP_203746195.1">
    <property type="nucleotide sequence ID" value="NZ_BONF01000015.1"/>
</dbReference>
<protein>
    <recommendedName>
        <fullName evidence="6">Tetratricopeptide repeat protein</fullName>
    </recommendedName>
</protein>
<evidence type="ECO:0000313" key="4">
    <source>
        <dbReference type="EMBL" id="GIF81652.1"/>
    </source>
</evidence>
<dbReference type="InterPro" id="IPR019734">
    <property type="entry name" value="TPR_rpt"/>
</dbReference>
<feature type="region of interest" description="Disordered" evidence="3">
    <location>
        <begin position="232"/>
        <end position="261"/>
    </location>
</feature>
<organism evidence="4 5">
    <name type="scientific">Catellatospora bangladeshensis</name>
    <dbReference type="NCBI Taxonomy" id="310355"/>
    <lineage>
        <taxon>Bacteria</taxon>
        <taxon>Bacillati</taxon>
        <taxon>Actinomycetota</taxon>
        <taxon>Actinomycetes</taxon>
        <taxon>Micromonosporales</taxon>
        <taxon>Micromonosporaceae</taxon>
        <taxon>Catellatospora</taxon>
    </lineage>
</organism>
<keyword evidence="5" id="KW-1185">Reference proteome</keyword>
<reference evidence="4 5" key="1">
    <citation type="submission" date="2021-01" db="EMBL/GenBank/DDBJ databases">
        <title>Whole genome shotgun sequence of Catellatospora bangladeshensis NBRC 107357.</title>
        <authorList>
            <person name="Komaki H."/>
            <person name="Tamura T."/>
        </authorList>
    </citation>
    <scope>NUCLEOTIDE SEQUENCE [LARGE SCALE GENOMIC DNA]</scope>
    <source>
        <strain evidence="4 5">NBRC 107357</strain>
    </source>
</reference>
<evidence type="ECO:0000256" key="2">
    <source>
        <dbReference type="ARBA" id="ARBA00022803"/>
    </source>
</evidence>
<accession>A0A8J3JJP3</accession>
<keyword evidence="2" id="KW-0802">TPR repeat</keyword>
<dbReference type="Pfam" id="PF13424">
    <property type="entry name" value="TPR_12"/>
    <property type="match status" value="1"/>
</dbReference>
<dbReference type="InterPro" id="IPR011990">
    <property type="entry name" value="TPR-like_helical_dom_sf"/>
</dbReference>
<evidence type="ECO:0000313" key="5">
    <source>
        <dbReference type="Proteomes" id="UP000601223"/>
    </source>
</evidence>
<proteinExistence type="predicted"/>
<name>A0A8J3JJP3_9ACTN</name>
<dbReference type="AlphaFoldDB" id="A0A8J3JJP3"/>
<dbReference type="SMART" id="SM00028">
    <property type="entry name" value="TPR"/>
    <property type="match status" value="3"/>
</dbReference>
<dbReference type="PANTHER" id="PTHR45641">
    <property type="entry name" value="TETRATRICOPEPTIDE REPEAT PROTEIN (AFU_ORTHOLOGUE AFUA_6G03870)"/>
    <property type="match status" value="1"/>
</dbReference>
<keyword evidence="1" id="KW-0677">Repeat</keyword>
<evidence type="ECO:0008006" key="6">
    <source>
        <dbReference type="Google" id="ProtNLM"/>
    </source>
</evidence>
<dbReference type="EMBL" id="BONF01000015">
    <property type="protein sequence ID" value="GIF81652.1"/>
    <property type="molecule type" value="Genomic_DNA"/>
</dbReference>
<comment type="caution">
    <text evidence="4">The sequence shown here is derived from an EMBL/GenBank/DDBJ whole genome shotgun (WGS) entry which is preliminary data.</text>
</comment>
<dbReference type="Proteomes" id="UP000601223">
    <property type="component" value="Unassembled WGS sequence"/>
</dbReference>
<evidence type="ECO:0000256" key="1">
    <source>
        <dbReference type="ARBA" id="ARBA00022737"/>
    </source>
</evidence>